<reference evidence="5 6" key="1">
    <citation type="submission" date="2019-03" db="EMBL/GenBank/DDBJ databases">
        <title>Sequencing 23 genomes of Wallemia ichthyophaga.</title>
        <authorList>
            <person name="Gostincar C."/>
        </authorList>
    </citation>
    <scope>NUCLEOTIDE SEQUENCE [LARGE SCALE GENOMIC DNA]</scope>
    <source>
        <strain evidence="5 6">EXF-5753</strain>
    </source>
</reference>
<feature type="compositionally biased region" description="Basic and acidic residues" evidence="3">
    <location>
        <begin position="895"/>
        <end position="907"/>
    </location>
</feature>
<feature type="compositionally biased region" description="Polar residues" evidence="3">
    <location>
        <begin position="781"/>
        <end position="790"/>
    </location>
</feature>
<dbReference type="InterPro" id="IPR009269">
    <property type="entry name" value="NKAP_C"/>
</dbReference>
<feature type="region of interest" description="Disordered" evidence="3">
    <location>
        <begin position="1"/>
        <end position="70"/>
    </location>
</feature>
<gene>
    <name evidence="5" type="ORF">E3P99_02355</name>
</gene>
<feature type="domain" description="NF-kappa-B-activating protein C-terminal" evidence="4">
    <location>
        <begin position="198"/>
        <end position="298"/>
    </location>
</feature>
<organism evidence="5 6">
    <name type="scientific">Wallemia hederae</name>
    <dbReference type="NCBI Taxonomy" id="1540922"/>
    <lineage>
        <taxon>Eukaryota</taxon>
        <taxon>Fungi</taxon>
        <taxon>Dikarya</taxon>
        <taxon>Basidiomycota</taxon>
        <taxon>Wallemiomycotina</taxon>
        <taxon>Wallemiomycetes</taxon>
        <taxon>Wallemiales</taxon>
        <taxon>Wallemiaceae</taxon>
        <taxon>Wallemia</taxon>
    </lineage>
</organism>
<feature type="compositionally biased region" description="Polar residues" evidence="3">
    <location>
        <begin position="373"/>
        <end position="395"/>
    </location>
</feature>
<feature type="compositionally biased region" description="Low complexity" evidence="3">
    <location>
        <begin position="1317"/>
        <end position="1326"/>
    </location>
</feature>
<feature type="compositionally biased region" description="Polar residues" evidence="3">
    <location>
        <begin position="425"/>
        <end position="442"/>
    </location>
</feature>
<dbReference type="InterPro" id="IPR040466">
    <property type="entry name" value="NKAP"/>
</dbReference>
<feature type="compositionally biased region" description="Basic and acidic residues" evidence="3">
    <location>
        <begin position="922"/>
        <end position="941"/>
    </location>
</feature>
<evidence type="ECO:0000256" key="3">
    <source>
        <dbReference type="SAM" id="MobiDB-lite"/>
    </source>
</evidence>
<dbReference type="OrthoDB" id="273141at2759"/>
<dbReference type="GO" id="GO:0010468">
    <property type="term" value="P:regulation of gene expression"/>
    <property type="evidence" value="ECO:0007669"/>
    <property type="project" value="TreeGrafter"/>
</dbReference>
<feature type="compositionally biased region" description="Low complexity" evidence="3">
    <location>
        <begin position="1083"/>
        <end position="1094"/>
    </location>
</feature>
<feature type="compositionally biased region" description="Basic and acidic residues" evidence="3">
    <location>
        <begin position="850"/>
        <end position="861"/>
    </location>
</feature>
<feature type="compositionally biased region" description="Polar residues" evidence="3">
    <location>
        <begin position="1248"/>
        <end position="1282"/>
    </location>
</feature>
<dbReference type="GO" id="GO:0003682">
    <property type="term" value="F:chromatin binding"/>
    <property type="evidence" value="ECO:0007669"/>
    <property type="project" value="InterPro"/>
</dbReference>
<dbReference type="GO" id="GO:0005634">
    <property type="term" value="C:nucleus"/>
    <property type="evidence" value="ECO:0007669"/>
    <property type="project" value="TreeGrafter"/>
</dbReference>
<evidence type="ECO:0000256" key="2">
    <source>
        <dbReference type="SAM" id="Coils"/>
    </source>
</evidence>
<dbReference type="EMBL" id="SPNW01000033">
    <property type="protein sequence ID" value="TIA88834.1"/>
    <property type="molecule type" value="Genomic_DNA"/>
</dbReference>
<dbReference type="Pfam" id="PF06047">
    <property type="entry name" value="Nkap_C"/>
    <property type="match status" value="1"/>
</dbReference>
<dbReference type="PANTHER" id="PTHR13087">
    <property type="entry name" value="NF-KAPPA B ACTIVATING PROTEIN"/>
    <property type="match status" value="1"/>
</dbReference>
<name>A0A4T0FMW4_9BASI</name>
<feature type="compositionally biased region" description="Gly residues" evidence="3">
    <location>
        <begin position="1418"/>
        <end position="1427"/>
    </location>
</feature>
<accession>A0A4T0FMW4</accession>
<evidence type="ECO:0000259" key="4">
    <source>
        <dbReference type="Pfam" id="PF06047"/>
    </source>
</evidence>
<feature type="compositionally biased region" description="Basic and acidic residues" evidence="3">
    <location>
        <begin position="811"/>
        <end position="821"/>
    </location>
</feature>
<feature type="compositionally biased region" description="Low complexity" evidence="3">
    <location>
        <begin position="479"/>
        <end position="492"/>
    </location>
</feature>
<sequence length="1544" mass="163769">MAQSQSSHAAQRRDGDDGDLRRRRRDEDYKERRSGGRRGSPVYSAYTAHNSQHAPSTSRTPRFDGEPGSTRWIESRAEYRKNLELSIWPASPPLPAKKRLSPAPKAYKRGSSSVKDDYDSRSRHKSKHRHRDDEDGEDRRRRKQRKAEKKEEKQHQQQRESSTVSSRATPNAAPAPDTYDDDIGPMPLPQDMLTLGDKDFSRDLLRGEGTAMAQYVQDGQRIPRRGEIGLESVEIDKFEQAGYVMSGNRHKRMNEVRVRKENEVYTAEEKRKMLKEAAEEKLKKENEIVASFKELVNEKLKPKPGTMPQADEGLSASLGPQRRTSRYTPSKPYERPAATSEKQSPTQTPTRQPSTAGLMSSVRSLVTKPFSWLSGSRTAQTNDEESGTQIDSPWSTKREDSTRHARTLQPPPRAQQRPHTFYNDLPSSFAKSNNLTIPNANANGGRDNHLLSASYSPRMASSFGGRSRSPFTPVRHLHPSSPAASPRRSLLSNGRSASPLVPRTRYRTPTVGRKSPMAGDVQSILSAAQDDDTDFNPYASSRTGDKRSSFIEATPDRPSKRRLTDAKKMVYSAEADEFMSLEEAQARKPLPPAPKNEAERILLALEKMRTPLTDARKSNPLSARAPLPPSQPSQSPLPSISVPIPNAANANKAKNKLAPVNKKTEAMISPYARSRNRREEERRQRERDLKSSKLHERLPKSERPRSKIAVPSDDEDDEGDIKAESVSKTSSQSTSTIPAQPVATTSAAKLFAPVSGKDHFKPGDKAQSATDKARSSLRARTMTSSRQHSSAARKPGRGSEDVSEVDEEEEERKRQAERDALKSVPVVNFNFGDKPTPKADTTPALNFSLPKEDDKKEEQHKPATPKPATPFSFGTQSTTPKVPPPAPSSGLFGDAGKKEEEKKDENKSQPQPALSFAFGAPKAEKSDKEKEEEEQSKKAAAEKPNPFALFEASKKGEEQTGAKKDEDKPKPAFSFGAPAAPKKDEEVKSSPLTFGATSDKKEEPKKDNDKPASAPSFGGFSFTKPAEEAPKPASPFSFGGANTDEKKEAPSLLGRLGGKPEEKNEASTPAPVFGQPAAETKSDAPASSTSSPFSFGGGAFGAQPAKPAEDKAGDKPAFSSPFGAFGAQKPAEEKKDEGKSADAPSNGFAFGQPKPAEEKKDTPSFAFGAPKPAEEKNEAPSFSFGTPAKADDKPKPAGAAFSFGGAAPAAASTDDKANSSSPFAFGAGAGANDAAKPAFGQSAAAEPTKTTPSFNFGASSSSNDTSKPSQFAFGGSQSTLFGGSQPPATTTPTTEKPAFSFGAGAASTPQNENKSPFAFGAGASGSDAKPATTPSFGGFGSSSNGASSTFQFGSGNGAGAGAGAGGTAFGAAASKPEQSNVGGGGGDSMEESPTRPNDSTSLFGAPAAASAPTPSPFGGAGGSGGFSFGQQPAPSPAFSFGGGSSAPAPAPAPSNGTPAFGFGAQPAQPASASNTAPSSPFAFGAPAPLPSATSAQQQPQNPSTPQQAPGSPSLFSMGTGSPAPGTPNSSRPVKVGVLLRLEFF</sequence>
<feature type="region of interest" description="Disordered" evidence="3">
    <location>
        <begin position="295"/>
        <end position="561"/>
    </location>
</feature>
<feature type="compositionally biased region" description="Acidic residues" evidence="3">
    <location>
        <begin position="801"/>
        <end position="810"/>
    </location>
</feature>
<feature type="compositionally biased region" description="Gly residues" evidence="3">
    <location>
        <begin position="1354"/>
        <end position="1368"/>
    </location>
</feature>
<feature type="coiled-coil region" evidence="2">
    <location>
        <begin position="267"/>
        <end position="295"/>
    </location>
</feature>
<dbReference type="Proteomes" id="UP000310189">
    <property type="component" value="Unassembled WGS sequence"/>
</dbReference>
<feature type="compositionally biased region" description="Low complexity" evidence="3">
    <location>
        <begin position="1341"/>
        <end position="1353"/>
    </location>
</feature>
<feature type="compositionally biased region" description="Basic and acidic residues" evidence="3">
    <location>
        <begin position="952"/>
        <end position="970"/>
    </location>
</feature>
<feature type="compositionally biased region" description="Basic and acidic residues" evidence="3">
    <location>
        <begin position="11"/>
        <end position="34"/>
    </location>
</feature>
<feature type="compositionally biased region" description="Low complexity" evidence="3">
    <location>
        <begin position="1196"/>
        <end position="1240"/>
    </location>
</feature>
<dbReference type="PANTHER" id="PTHR13087:SF0">
    <property type="entry name" value="NFKB ACTIVATING PROTEIN LIKE"/>
    <property type="match status" value="1"/>
</dbReference>
<keyword evidence="2" id="KW-0175">Coiled coil</keyword>
<evidence type="ECO:0000313" key="6">
    <source>
        <dbReference type="Proteomes" id="UP000310189"/>
    </source>
</evidence>
<evidence type="ECO:0000256" key="1">
    <source>
        <dbReference type="ARBA" id="ARBA00009313"/>
    </source>
</evidence>
<feature type="compositionally biased region" description="Basic and acidic residues" evidence="3">
    <location>
        <begin position="677"/>
        <end position="705"/>
    </location>
</feature>
<feature type="compositionally biased region" description="Basic and acidic residues" evidence="3">
    <location>
        <begin position="1130"/>
        <end position="1140"/>
    </location>
</feature>
<keyword evidence="6" id="KW-1185">Reference proteome</keyword>
<feature type="compositionally biased region" description="Low complexity" evidence="3">
    <location>
        <begin position="726"/>
        <end position="736"/>
    </location>
</feature>
<feature type="compositionally biased region" description="Basic and acidic residues" evidence="3">
    <location>
        <begin position="998"/>
        <end position="1010"/>
    </location>
</feature>
<feature type="compositionally biased region" description="Low complexity" evidence="3">
    <location>
        <begin position="1403"/>
        <end position="1412"/>
    </location>
</feature>
<evidence type="ECO:0000313" key="5">
    <source>
        <dbReference type="EMBL" id="TIA88834.1"/>
    </source>
</evidence>
<feature type="compositionally biased region" description="Basic and acidic residues" evidence="3">
    <location>
        <begin position="543"/>
        <end position="561"/>
    </location>
</feature>
<comment type="caution">
    <text evidence="5">The sequence shown here is derived from an EMBL/GenBank/DDBJ whole genome shotgun (WGS) entry which is preliminary data.</text>
</comment>
<feature type="compositionally biased region" description="Basic and acidic residues" evidence="3">
    <location>
        <begin position="607"/>
        <end position="617"/>
    </location>
</feature>
<proteinExistence type="inferred from homology"/>
<comment type="similarity">
    <text evidence="1">Belongs to the NKAP family.</text>
</comment>
<feature type="compositionally biased region" description="Low complexity" evidence="3">
    <location>
        <begin position="343"/>
        <end position="355"/>
    </location>
</feature>
<feature type="compositionally biased region" description="Polar residues" evidence="3">
    <location>
        <begin position="47"/>
        <end position="60"/>
    </location>
</feature>
<feature type="compositionally biased region" description="Low complexity" evidence="3">
    <location>
        <begin position="632"/>
        <end position="661"/>
    </location>
</feature>
<protein>
    <recommendedName>
        <fullName evidence="4">NF-kappa-B-activating protein C-terminal domain-containing protein</fullName>
    </recommendedName>
</protein>
<feature type="compositionally biased region" description="Basic and acidic residues" evidence="3">
    <location>
        <begin position="148"/>
        <end position="158"/>
    </location>
</feature>
<feature type="compositionally biased region" description="Low complexity" evidence="3">
    <location>
        <begin position="1464"/>
        <end position="1509"/>
    </location>
</feature>
<feature type="region of interest" description="Disordered" evidence="3">
    <location>
        <begin position="607"/>
        <end position="1535"/>
    </location>
</feature>
<feature type="region of interest" description="Disordered" evidence="3">
    <location>
        <begin position="84"/>
        <end position="195"/>
    </location>
</feature>